<accession>A0A3Q9UTJ5</accession>
<protein>
    <recommendedName>
        <fullName evidence="1">DUF7507 domain-containing protein</fullName>
    </recommendedName>
</protein>
<dbReference type="KEGG" id="rfs:C1I64_18285"/>
<dbReference type="EMBL" id="CP028137">
    <property type="protein sequence ID" value="AZZ53789.1"/>
    <property type="molecule type" value="Genomic_DNA"/>
</dbReference>
<name>A0A3Q9UTJ5_9MICO</name>
<organism evidence="2 3">
    <name type="scientific">Rathayibacter festucae DSM 15932</name>
    <dbReference type="NCBI Taxonomy" id="1328866"/>
    <lineage>
        <taxon>Bacteria</taxon>
        <taxon>Bacillati</taxon>
        <taxon>Actinomycetota</taxon>
        <taxon>Actinomycetes</taxon>
        <taxon>Micrococcales</taxon>
        <taxon>Microbacteriaceae</taxon>
        <taxon>Rathayibacter</taxon>
    </lineage>
</organism>
<evidence type="ECO:0000313" key="2">
    <source>
        <dbReference type="EMBL" id="AZZ53789.1"/>
    </source>
</evidence>
<gene>
    <name evidence="2" type="ORF">C1I64_18285</name>
</gene>
<sequence length="184" mass="19816">MNTGDVTLTGFDGSRTLRPGEAADIVRDHVVTEVDLASGSITSAAQYWARTPSGAVYETPVVTFELPVPGEQPVQQEHPELAGRVAGSLDLAPGERPRIGTRVTWTVTVTNTGDVELQDVRLRGGKERVFLAPGETRTLTRSTTLSAHDLETRRVSSITQVSGRTPEGALVHLEVRGARLIRLP</sequence>
<evidence type="ECO:0000313" key="3">
    <source>
        <dbReference type="Proteomes" id="UP000285317"/>
    </source>
</evidence>
<proteinExistence type="predicted"/>
<reference evidence="2 3" key="1">
    <citation type="submission" date="2018-03" db="EMBL/GenBank/DDBJ databases">
        <title>Bacteriophage NCPPB3778 and a type I-E CRISPR drive the evolution of the US Biological Select Agent, Rathayibacter toxicus.</title>
        <authorList>
            <person name="Davis E.W.II."/>
            <person name="Tabima J.F."/>
            <person name="Weisberg A.J."/>
            <person name="Dantas Lopes L."/>
            <person name="Wiseman M.S."/>
            <person name="Wiseman M.S."/>
            <person name="Pupko T."/>
            <person name="Belcher M.S."/>
            <person name="Sechler A.J."/>
            <person name="Tancos M.A."/>
            <person name="Schroeder B.K."/>
            <person name="Murray T.D."/>
            <person name="Luster D.G."/>
            <person name="Schneider W.L."/>
            <person name="Rogers E."/>
            <person name="Andreote F.D."/>
            <person name="Grunwald N.J."/>
            <person name="Putnam M.L."/>
            <person name="Chang J.H."/>
        </authorList>
    </citation>
    <scope>NUCLEOTIDE SEQUENCE [LARGE SCALE GENOMIC DNA]</scope>
    <source>
        <strain evidence="2 3">DSM 15932</strain>
    </source>
</reference>
<dbReference type="Pfam" id="PF24346">
    <property type="entry name" value="DUF7507"/>
    <property type="match status" value="1"/>
</dbReference>
<dbReference type="AlphaFoldDB" id="A0A3Q9UTJ5"/>
<feature type="domain" description="DUF7507" evidence="1">
    <location>
        <begin position="98"/>
        <end position="171"/>
    </location>
</feature>
<evidence type="ECO:0000259" key="1">
    <source>
        <dbReference type="Pfam" id="PF24346"/>
    </source>
</evidence>
<dbReference type="InterPro" id="IPR055354">
    <property type="entry name" value="DUF7507"/>
</dbReference>
<dbReference type="Proteomes" id="UP000285317">
    <property type="component" value="Chromosome"/>
</dbReference>